<protein>
    <submittedName>
        <fullName evidence="2">Uncharacterized protein</fullName>
    </submittedName>
</protein>
<feature type="compositionally biased region" description="Low complexity" evidence="1">
    <location>
        <begin position="336"/>
        <end position="346"/>
    </location>
</feature>
<proteinExistence type="predicted"/>
<feature type="compositionally biased region" description="Polar residues" evidence="1">
    <location>
        <begin position="592"/>
        <end position="618"/>
    </location>
</feature>
<feature type="compositionally biased region" description="Polar residues" evidence="1">
    <location>
        <begin position="105"/>
        <end position="117"/>
    </location>
</feature>
<evidence type="ECO:0000256" key="1">
    <source>
        <dbReference type="SAM" id="MobiDB-lite"/>
    </source>
</evidence>
<comment type="caution">
    <text evidence="2">The sequence shown here is derived from an EMBL/GenBank/DDBJ whole genome shotgun (WGS) entry which is preliminary data.</text>
</comment>
<dbReference type="OrthoDB" id="5369729at2759"/>
<reference evidence="2" key="1">
    <citation type="submission" date="2021-07" db="EMBL/GenBank/DDBJ databases">
        <title>Elsinoe batatas strain:CRI-CJ2 Genome sequencing and assembly.</title>
        <authorList>
            <person name="Huang L."/>
        </authorList>
    </citation>
    <scope>NUCLEOTIDE SEQUENCE</scope>
    <source>
        <strain evidence="2">CRI-CJ2</strain>
    </source>
</reference>
<feature type="region of interest" description="Disordered" evidence="1">
    <location>
        <begin position="570"/>
        <end position="618"/>
    </location>
</feature>
<feature type="region of interest" description="Disordered" evidence="1">
    <location>
        <begin position="1"/>
        <end position="117"/>
    </location>
</feature>
<sequence length="618" mass="67574">MLSRFKGSRSPASDTDGSEDVFLDLAEEPELSKSDDDIQEPASRLSHNRNRNLDEDDHTLKNLPGQFPDRTPLSREDSRPRSSGQLPNVRGPDGGHSRAQHTRHVSQPNGGVGYSSNLSSVRYNREIASRADHTPSSRYEAPLTSFSQIETPRLRRQRRLYADTDGHAEDRPSYMNGHGSTRRSSLKPASPEQLPHTTGMSQVAPNDSDSVGSQTAASTVWDELDELKSRIKKLEVTGHRLPSTANAAIASATAARPQTATTAPTTVSSSPQKVRKQAVPPSEMTMGTTVPAEVHPTLQSALARARTTLKPQVYRPLEAAVMDSLAMAKATGRHASTAMNNSAASTVNGSGTSDRQMRRKVDSLCRNLADLCIAMCDSRSDEAQLLSSPISARKPNPESPRTYIRQSVELDEDPAEVPTAPQSRRASRASWARADEVRTPRLSISGRNDLPNDLPPAERSPSTTPKDYTARYSSLGSNDSQKQTRRPSIAERTEESSLRAPSRAMTDVGRLGFGIKRDHLRTGAARSPSLRETMEARRRSANMQHEEFNDNQSAVSISGQTPSARRFLERVRGTPSEVGSSISGTRPRLGSQDYQTPTPRMTTPSARTSSLNQRRFAT</sequence>
<feature type="compositionally biased region" description="Polar residues" evidence="1">
    <location>
        <begin position="195"/>
        <end position="217"/>
    </location>
</feature>
<feature type="compositionally biased region" description="Acidic residues" evidence="1">
    <location>
        <begin position="16"/>
        <end position="29"/>
    </location>
</feature>
<feature type="compositionally biased region" description="Basic and acidic residues" evidence="1">
    <location>
        <begin position="160"/>
        <end position="172"/>
    </location>
</feature>
<feature type="compositionally biased region" description="Basic and acidic residues" evidence="1">
    <location>
        <begin position="488"/>
        <end position="497"/>
    </location>
</feature>
<feature type="region of interest" description="Disordered" evidence="1">
    <location>
        <begin position="336"/>
        <end position="356"/>
    </location>
</feature>
<dbReference type="EMBL" id="JAESVG020000004">
    <property type="protein sequence ID" value="KAG8627959.1"/>
    <property type="molecule type" value="Genomic_DNA"/>
</dbReference>
<feature type="compositionally biased region" description="Polar residues" evidence="1">
    <location>
        <begin position="460"/>
        <end position="481"/>
    </location>
</feature>
<evidence type="ECO:0000313" key="2">
    <source>
        <dbReference type="EMBL" id="KAG8627959.1"/>
    </source>
</evidence>
<keyword evidence="3" id="KW-1185">Reference proteome</keyword>
<organism evidence="2 3">
    <name type="scientific">Elsinoe batatas</name>
    <dbReference type="NCBI Taxonomy" id="2601811"/>
    <lineage>
        <taxon>Eukaryota</taxon>
        <taxon>Fungi</taxon>
        <taxon>Dikarya</taxon>
        <taxon>Ascomycota</taxon>
        <taxon>Pezizomycotina</taxon>
        <taxon>Dothideomycetes</taxon>
        <taxon>Dothideomycetidae</taxon>
        <taxon>Myriangiales</taxon>
        <taxon>Elsinoaceae</taxon>
        <taxon>Elsinoe</taxon>
    </lineage>
</organism>
<name>A0A8K0PJN8_9PEZI</name>
<feature type="compositionally biased region" description="Low complexity" evidence="1">
    <location>
        <begin position="252"/>
        <end position="271"/>
    </location>
</feature>
<dbReference type="AlphaFoldDB" id="A0A8K0PJN8"/>
<feature type="region of interest" description="Disordered" evidence="1">
    <location>
        <begin position="252"/>
        <end position="283"/>
    </location>
</feature>
<dbReference type="Proteomes" id="UP000809789">
    <property type="component" value="Unassembled WGS sequence"/>
</dbReference>
<feature type="region of interest" description="Disordered" evidence="1">
    <location>
        <begin position="129"/>
        <end position="217"/>
    </location>
</feature>
<feature type="region of interest" description="Disordered" evidence="1">
    <location>
        <begin position="407"/>
        <end position="505"/>
    </location>
</feature>
<accession>A0A8K0PJN8</accession>
<gene>
    <name evidence="2" type="ORF">KVT40_003832</name>
</gene>
<evidence type="ECO:0000313" key="3">
    <source>
        <dbReference type="Proteomes" id="UP000809789"/>
    </source>
</evidence>